<dbReference type="EMBL" id="BK015641">
    <property type="protein sequence ID" value="DAE17526.1"/>
    <property type="molecule type" value="Genomic_DNA"/>
</dbReference>
<organism evidence="2">
    <name type="scientific">Siphoviridae sp. ctoRD1</name>
    <dbReference type="NCBI Taxonomy" id="2825669"/>
    <lineage>
        <taxon>Viruses</taxon>
        <taxon>Duplodnaviria</taxon>
        <taxon>Heunggongvirae</taxon>
        <taxon>Uroviricota</taxon>
        <taxon>Caudoviricetes</taxon>
    </lineage>
</organism>
<sequence length="251" mass="28446">MKEIPLLKASDIEARVQSVFNNQNGTSAMLLLYKSARTDMRILDEVFGPMNWRRSHEVINGAMFCTISIWDDDKKEWVAKQDVGVPSNRDSRKGEASDSFKRAGFNWGIGRELYDAPTVFIQLEQYEVMNGKVKSSVRFTVADVEYDRKRHKFTRLVIVDKNGQVRFQIGNAETQQAAPSVPPKAGRATPSSDLARLGTNLRGRLSKMGIDPEEFALYAYHTSFAEIPPDKLENLSANFDSCVSYFRRHAK</sequence>
<reference evidence="2" key="1">
    <citation type="journal article" date="2021" name="Proc. Natl. Acad. Sci. U.S.A.">
        <title>A Catalog of Tens of Thousands of Viruses from Human Metagenomes Reveals Hidden Associations with Chronic Diseases.</title>
        <authorList>
            <person name="Tisza M.J."/>
            <person name="Buck C.B."/>
        </authorList>
    </citation>
    <scope>NUCLEOTIDE SEQUENCE</scope>
    <source>
        <strain evidence="2">CtoRD1</strain>
    </source>
</reference>
<feature type="region of interest" description="Disordered" evidence="1">
    <location>
        <begin position="174"/>
        <end position="193"/>
    </location>
</feature>
<name>A0A8S5QE08_9CAUD</name>
<evidence type="ECO:0000256" key="1">
    <source>
        <dbReference type="SAM" id="MobiDB-lite"/>
    </source>
</evidence>
<protein>
    <submittedName>
        <fullName evidence="2">Rad52/22 family double-strand break repair protein</fullName>
    </submittedName>
</protein>
<accession>A0A8S5QE08</accession>
<proteinExistence type="predicted"/>
<evidence type="ECO:0000313" key="2">
    <source>
        <dbReference type="EMBL" id="DAE17526.1"/>
    </source>
</evidence>